<dbReference type="Proteomes" id="UP000075591">
    <property type="component" value="Unassembled WGS sequence"/>
</dbReference>
<dbReference type="PROSITE" id="PS00092">
    <property type="entry name" value="N6_MTASE"/>
    <property type="match status" value="1"/>
</dbReference>
<reference evidence="2 4" key="2">
    <citation type="submission" date="2016-11" db="EMBL/GenBank/DDBJ databases">
        <title>Identification of Bacillus cereus isolated from egg-white.</title>
        <authorList>
            <person name="Soni A."/>
            <person name="Oey I."/>
            <person name="Silcock P."/>
            <person name="Bremer P."/>
        </authorList>
    </citation>
    <scope>NUCLEOTIDE SEQUENCE [LARGE SCALE GENOMIC DNA]</scope>
    <source>
        <strain evidence="2 4">NZAS03</strain>
    </source>
</reference>
<reference evidence="1 3" key="1">
    <citation type="submission" date="2015-12" db="EMBL/GenBank/DDBJ databases">
        <title>Bacillus cereus Group isolate.</title>
        <authorList>
            <person name="Kovac J."/>
        </authorList>
    </citation>
    <scope>NUCLEOTIDE SEQUENCE [LARGE SCALE GENOMIC DNA]</scope>
    <source>
        <strain evidence="1 3">FSL W8-0275</strain>
    </source>
</reference>
<dbReference type="EMBL" id="MPON01000020">
    <property type="protein sequence ID" value="OKA32519.1"/>
    <property type="molecule type" value="Genomic_DNA"/>
</dbReference>
<dbReference type="InterPro" id="IPR002052">
    <property type="entry name" value="DNA_methylase_N6_adenine_CS"/>
</dbReference>
<dbReference type="PATRIC" id="fig|1396.422.peg.5576"/>
<evidence type="ECO:0000313" key="4">
    <source>
        <dbReference type="Proteomes" id="UP000186535"/>
    </source>
</evidence>
<dbReference type="GO" id="GO:0003676">
    <property type="term" value="F:nucleic acid binding"/>
    <property type="evidence" value="ECO:0007669"/>
    <property type="project" value="InterPro"/>
</dbReference>
<accession>A0A150B3S3</accession>
<dbReference type="GO" id="GO:0032259">
    <property type="term" value="P:methylation"/>
    <property type="evidence" value="ECO:0007669"/>
    <property type="project" value="InterPro"/>
</dbReference>
<dbReference type="GO" id="GO:0008168">
    <property type="term" value="F:methyltransferase activity"/>
    <property type="evidence" value="ECO:0007669"/>
    <property type="project" value="InterPro"/>
</dbReference>
<dbReference type="EMBL" id="LOMT01000101">
    <property type="protein sequence ID" value="KXX95496.1"/>
    <property type="molecule type" value="Genomic_DNA"/>
</dbReference>
<protein>
    <submittedName>
        <fullName evidence="1">CRISPR-associated protein Csn1</fullName>
    </submittedName>
</protein>
<evidence type="ECO:0000313" key="3">
    <source>
        <dbReference type="Proteomes" id="UP000075591"/>
    </source>
</evidence>
<name>A0A150B3S3_BACCE</name>
<sequence length="112" mass="12755">MELLDYCSNAAIETMVVQRNVFQLIYLNPPYDFEMLGADDVEGAKRKEFIGYFKGLDSSTGAFTLESHDESLLARGIGTKNLLLIEKYQVDVLGRYNKVGNEERQDIKIQQN</sequence>
<dbReference type="AlphaFoldDB" id="A0A150B3S3"/>
<organism evidence="1 3">
    <name type="scientific">Bacillus cereus</name>
    <dbReference type="NCBI Taxonomy" id="1396"/>
    <lineage>
        <taxon>Bacteria</taxon>
        <taxon>Bacillati</taxon>
        <taxon>Bacillota</taxon>
        <taxon>Bacilli</taxon>
        <taxon>Bacillales</taxon>
        <taxon>Bacillaceae</taxon>
        <taxon>Bacillus</taxon>
        <taxon>Bacillus cereus group</taxon>
    </lineage>
</organism>
<gene>
    <name evidence="1" type="ORF">AT274_04180</name>
    <name evidence="2" type="ORF">BJR07_27660</name>
</gene>
<evidence type="ECO:0000313" key="1">
    <source>
        <dbReference type="EMBL" id="KXX95496.1"/>
    </source>
</evidence>
<evidence type="ECO:0000313" key="2">
    <source>
        <dbReference type="EMBL" id="OKA32519.1"/>
    </source>
</evidence>
<comment type="caution">
    <text evidence="1">The sequence shown here is derived from an EMBL/GenBank/DDBJ whole genome shotgun (WGS) entry which is preliminary data.</text>
</comment>
<dbReference type="Proteomes" id="UP000186535">
    <property type="component" value="Unassembled WGS sequence"/>
</dbReference>
<proteinExistence type="predicted"/>